<dbReference type="GO" id="GO:0000981">
    <property type="term" value="F:DNA-binding transcription factor activity, RNA polymerase II-specific"/>
    <property type="evidence" value="ECO:0007669"/>
    <property type="project" value="InterPro"/>
</dbReference>
<keyword evidence="5" id="KW-0238">DNA-binding</keyword>
<keyword evidence="3" id="KW-0862">Zinc</keyword>
<evidence type="ECO:0000256" key="8">
    <source>
        <dbReference type="SAM" id="MobiDB-lite"/>
    </source>
</evidence>
<dbReference type="SMART" id="SM00066">
    <property type="entry name" value="GAL4"/>
    <property type="match status" value="1"/>
</dbReference>
<comment type="caution">
    <text evidence="10">The sequence shown here is derived from an EMBL/GenBank/DDBJ whole genome shotgun (WGS) entry which is preliminary data.</text>
</comment>
<dbReference type="GO" id="GO:0003677">
    <property type="term" value="F:DNA binding"/>
    <property type="evidence" value="ECO:0007669"/>
    <property type="project" value="UniProtKB-KW"/>
</dbReference>
<evidence type="ECO:0000256" key="7">
    <source>
        <dbReference type="ARBA" id="ARBA00023242"/>
    </source>
</evidence>
<dbReference type="PROSITE" id="PS00463">
    <property type="entry name" value="ZN2_CY6_FUNGAL_1"/>
    <property type="match status" value="1"/>
</dbReference>
<gene>
    <name evidence="10" type="ORF">PENSTE_c007G01765</name>
</gene>
<keyword evidence="2" id="KW-0479">Metal-binding</keyword>
<name>A0A1V6TEL6_9EURO</name>
<dbReference type="GO" id="GO:0006351">
    <property type="term" value="P:DNA-templated transcription"/>
    <property type="evidence" value="ECO:0007669"/>
    <property type="project" value="InterPro"/>
</dbReference>
<keyword evidence="11" id="KW-1185">Reference proteome</keyword>
<dbReference type="Proteomes" id="UP000191285">
    <property type="component" value="Unassembled WGS sequence"/>
</dbReference>
<dbReference type="InterPro" id="IPR007219">
    <property type="entry name" value="XnlR_reg_dom"/>
</dbReference>
<evidence type="ECO:0000256" key="3">
    <source>
        <dbReference type="ARBA" id="ARBA00022833"/>
    </source>
</evidence>
<dbReference type="PROSITE" id="PS50048">
    <property type="entry name" value="ZN2_CY6_FUNGAL_2"/>
    <property type="match status" value="1"/>
</dbReference>
<protein>
    <recommendedName>
        <fullName evidence="9">Zn(2)-C6 fungal-type domain-containing protein</fullName>
    </recommendedName>
</protein>
<feature type="compositionally biased region" description="Polar residues" evidence="8">
    <location>
        <begin position="95"/>
        <end position="106"/>
    </location>
</feature>
<proteinExistence type="predicted"/>
<evidence type="ECO:0000256" key="5">
    <source>
        <dbReference type="ARBA" id="ARBA00023125"/>
    </source>
</evidence>
<dbReference type="Pfam" id="PF04082">
    <property type="entry name" value="Fungal_trans"/>
    <property type="match status" value="1"/>
</dbReference>
<dbReference type="OrthoDB" id="4161332at2759"/>
<dbReference type="SUPFAM" id="SSF57701">
    <property type="entry name" value="Zn2/Cys6 DNA-binding domain"/>
    <property type="match status" value="1"/>
</dbReference>
<organism evidence="10 11">
    <name type="scientific">Penicillium steckii</name>
    <dbReference type="NCBI Taxonomy" id="303698"/>
    <lineage>
        <taxon>Eukaryota</taxon>
        <taxon>Fungi</taxon>
        <taxon>Dikarya</taxon>
        <taxon>Ascomycota</taxon>
        <taxon>Pezizomycotina</taxon>
        <taxon>Eurotiomycetes</taxon>
        <taxon>Eurotiomycetidae</taxon>
        <taxon>Eurotiales</taxon>
        <taxon>Aspergillaceae</taxon>
        <taxon>Penicillium</taxon>
    </lineage>
</organism>
<keyword evidence="4" id="KW-0805">Transcription regulation</keyword>
<dbReference type="SMART" id="SM00906">
    <property type="entry name" value="Fungal_trans"/>
    <property type="match status" value="1"/>
</dbReference>
<dbReference type="GO" id="GO:0008270">
    <property type="term" value="F:zinc ion binding"/>
    <property type="evidence" value="ECO:0007669"/>
    <property type="project" value="InterPro"/>
</dbReference>
<dbReference type="AlphaFoldDB" id="A0A1V6TEL6"/>
<dbReference type="InterPro" id="IPR051615">
    <property type="entry name" value="Transcr_Regulatory_Elem"/>
</dbReference>
<comment type="subcellular location">
    <subcellularLocation>
        <location evidence="1">Nucleus</location>
    </subcellularLocation>
</comment>
<feature type="region of interest" description="Disordered" evidence="8">
    <location>
        <begin position="95"/>
        <end position="116"/>
    </location>
</feature>
<dbReference type="InterPro" id="IPR001138">
    <property type="entry name" value="Zn2Cys6_DnaBD"/>
</dbReference>
<reference evidence="11" key="1">
    <citation type="journal article" date="2017" name="Nat. Microbiol.">
        <title>Global analysis of biosynthetic gene clusters reveals vast potential of secondary metabolite production in Penicillium species.</title>
        <authorList>
            <person name="Nielsen J.C."/>
            <person name="Grijseels S."/>
            <person name="Prigent S."/>
            <person name="Ji B."/>
            <person name="Dainat J."/>
            <person name="Nielsen K.F."/>
            <person name="Frisvad J.C."/>
            <person name="Workman M."/>
            <person name="Nielsen J."/>
        </authorList>
    </citation>
    <scope>NUCLEOTIDE SEQUENCE [LARGE SCALE GENOMIC DNA]</scope>
    <source>
        <strain evidence="11">IBT 24891</strain>
    </source>
</reference>
<dbReference type="STRING" id="303698.A0A1V6TEL6"/>
<evidence type="ECO:0000313" key="10">
    <source>
        <dbReference type="EMBL" id="OQE24606.1"/>
    </source>
</evidence>
<dbReference type="CDD" id="cd00067">
    <property type="entry name" value="GAL4"/>
    <property type="match status" value="1"/>
</dbReference>
<evidence type="ECO:0000259" key="9">
    <source>
        <dbReference type="PROSITE" id="PS50048"/>
    </source>
</evidence>
<dbReference type="EMBL" id="MLKD01000007">
    <property type="protein sequence ID" value="OQE24606.1"/>
    <property type="molecule type" value="Genomic_DNA"/>
</dbReference>
<keyword evidence="6" id="KW-0804">Transcription</keyword>
<dbReference type="PANTHER" id="PTHR31313:SF86">
    <property type="entry name" value="ZN(2)-C6 FUNGAL-TYPE DOMAIN-CONTAINING PROTEIN"/>
    <property type="match status" value="1"/>
</dbReference>
<evidence type="ECO:0000313" key="11">
    <source>
        <dbReference type="Proteomes" id="UP000191285"/>
    </source>
</evidence>
<accession>A0A1V6TEL6</accession>
<feature type="domain" description="Zn(2)-C6 fungal-type" evidence="9">
    <location>
        <begin position="14"/>
        <end position="44"/>
    </location>
</feature>
<dbReference type="InterPro" id="IPR036864">
    <property type="entry name" value="Zn2-C6_fun-type_DNA-bd_sf"/>
</dbReference>
<dbReference type="Pfam" id="PF00172">
    <property type="entry name" value="Zn_clus"/>
    <property type="match status" value="1"/>
</dbReference>
<evidence type="ECO:0000256" key="1">
    <source>
        <dbReference type="ARBA" id="ARBA00004123"/>
    </source>
</evidence>
<dbReference type="PANTHER" id="PTHR31313">
    <property type="entry name" value="TY1 ENHANCER ACTIVATOR"/>
    <property type="match status" value="1"/>
</dbReference>
<sequence>MSDRAGPRKTLIRSCEFCRARKVRCDGRRPSCKTCCDHGRDCVYQIASPKPRPTKAVINALRSENKRLLSFIQQLENAATPDELWRALHLSKVRASTTPQQDNPTSPGHGDDEGIADTMDKLSAKADESELTESVSLQPIFDSSSYISVDESGDLNTFGPSSAWQTIPLTPSSSQSAATVNTQNALVANAALSRQLEPRLMALNDLDGVPMDLAAHLLELHWNRQHHTFLLTYRPAIIRDLYNGGEFGSKFLLNSIFACASKFSTRPEFREALGNSQAVGSRFFQRCDELITKDNILLTPSLATIVGLLLLGSTYVARGATTKGWLLTGYALRMIYDLGLHIERKTPDDKAIEEEARKRIFWGAFVCDKLQSLYLGRPFAIKLRDAHVSLEFRDIMEENELWTPYEDLSMHIEKRSRPQYPTYSVSCFKRLCLLSKIMTRIIDEFYVVGATVENAQSSLRSIDDLLKEWEENLPEGLRIDSPSHSSIVSHAPNVLCLHITYHALRILLHRPLVADTHLRSASPPESSWKQCSEAAEKITQIVSLYRQLFTLRGAPYLVSYGLYVACTIHARNAGSNVNEMTNEYRLALERNLYWLEELAVPNPAVAKTISIIRNLMSARGITLHLNHEDIRIAAEEDLASTEEDHLVGDVSSDTLCTDTGAGLSMEPFLFDEWNGSFSDDLIYGFME</sequence>
<dbReference type="CDD" id="cd12148">
    <property type="entry name" value="fungal_TF_MHR"/>
    <property type="match status" value="1"/>
</dbReference>
<evidence type="ECO:0000256" key="4">
    <source>
        <dbReference type="ARBA" id="ARBA00023015"/>
    </source>
</evidence>
<dbReference type="Gene3D" id="4.10.240.10">
    <property type="entry name" value="Zn(2)-C6 fungal-type DNA-binding domain"/>
    <property type="match status" value="1"/>
</dbReference>
<dbReference type="GO" id="GO:0005634">
    <property type="term" value="C:nucleus"/>
    <property type="evidence" value="ECO:0007669"/>
    <property type="project" value="UniProtKB-SubCell"/>
</dbReference>
<evidence type="ECO:0000256" key="6">
    <source>
        <dbReference type="ARBA" id="ARBA00023163"/>
    </source>
</evidence>
<evidence type="ECO:0000256" key="2">
    <source>
        <dbReference type="ARBA" id="ARBA00022723"/>
    </source>
</evidence>
<keyword evidence="7" id="KW-0539">Nucleus</keyword>